<protein>
    <submittedName>
        <fullName evidence="1">Plasmid mobilization relaxosome protein MobC</fullName>
    </submittedName>
</protein>
<reference evidence="1 2" key="1">
    <citation type="submission" date="2018-08" db="EMBL/GenBank/DDBJ databases">
        <title>Mucilaginibacter terrae sp. nov., isolated from manganese diggings.</title>
        <authorList>
            <person name="Huang Y."/>
            <person name="Zhou Z."/>
        </authorList>
    </citation>
    <scope>NUCLEOTIDE SEQUENCE [LARGE SCALE GENOMIC DNA]</scope>
    <source>
        <strain evidence="1 2">ZH6</strain>
    </source>
</reference>
<gene>
    <name evidence="1" type="primary">mobC</name>
    <name evidence="1" type="ORF">DYU05_00640</name>
</gene>
<dbReference type="RefSeq" id="WP_117381065.1">
    <property type="nucleotide sequence ID" value="NZ_QWDE01000001.1"/>
</dbReference>
<dbReference type="OrthoDB" id="681025at2"/>
<organism evidence="1 2">
    <name type="scientific">Mucilaginibacter terrenus</name>
    <dbReference type="NCBI Taxonomy" id="2482727"/>
    <lineage>
        <taxon>Bacteria</taxon>
        <taxon>Pseudomonadati</taxon>
        <taxon>Bacteroidota</taxon>
        <taxon>Sphingobacteriia</taxon>
        <taxon>Sphingobacteriales</taxon>
        <taxon>Sphingobacteriaceae</taxon>
        <taxon>Mucilaginibacter</taxon>
    </lineage>
</organism>
<dbReference type="InterPro" id="IPR053842">
    <property type="entry name" value="NikA-like"/>
</dbReference>
<dbReference type="EMBL" id="QWDE01000001">
    <property type="protein sequence ID" value="RFZ84175.1"/>
    <property type="molecule type" value="Genomic_DNA"/>
</dbReference>
<evidence type="ECO:0000313" key="2">
    <source>
        <dbReference type="Proteomes" id="UP000260823"/>
    </source>
</evidence>
<sequence length="110" mass="12780">MSRPKVQEGHKRSYRNVIRLTREEQERINQSAEACGLPVYLLIRQRLLSGKYPEPRLAKLDVQVYLELRKIGVNINQLAKRVNSGKWAAGISATLERLLHQQEIIRHLVK</sequence>
<dbReference type="AlphaFoldDB" id="A0A3E2NT26"/>
<proteinExistence type="predicted"/>
<name>A0A3E2NT26_9SPHI</name>
<accession>A0A3E2NT26</accession>
<evidence type="ECO:0000313" key="1">
    <source>
        <dbReference type="EMBL" id="RFZ84175.1"/>
    </source>
</evidence>
<dbReference type="Pfam" id="PF21983">
    <property type="entry name" value="NikA-like"/>
    <property type="match status" value="1"/>
</dbReference>
<dbReference type="Proteomes" id="UP000260823">
    <property type="component" value="Unassembled WGS sequence"/>
</dbReference>
<keyword evidence="2" id="KW-1185">Reference proteome</keyword>
<comment type="caution">
    <text evidence="1">The sequence shown here is derived from an EMBL/GenBank/DDBJ whole genome shotgun (WGS) entry which is preliminary data.</text>
</comment>